<name>A0A7M2WZN1_9BACT</name>
<keyword evidence="2" id="KW-1185">Reference proteome</keyword>
<dbReference type="KEGG" id="hbs:IPV69_02770"/>
<dbReference type="EMBL" id="CP063458">
    <property type="protein sequence ID" value="QOV90311.1"/>
    <property type="molecule type" value="Genomic_DNA"/>
</dbReference>
<protein>
    <submittedName>
        <fullName evidence="1">Uncharacterized protein</fullName>
    </submittedName>
</protein>
<accession>A0A7M2WZN1</accession>
<sequence length="96" mass="10058">MQNKVIWALGALNLLLAIGLVAPMVQPAEAQAQRPGDYLMIPGEIVGGNNAVIWLIDGRNQQLSAATLGGNGKALEMMAPIDLGRIFNAGGVPPRK</sequence>
<dbReference type="AlphaFoldDB" id="A0A7M2WZN1"/>
<evidence type="ECO:0000313" key="1">
    <source>
        <dbReference type="EMBL" id="QOV90311.1"/>
    </source>
</evidence>
<dbReference type="RefSeq" id="WP_206293390.1">
    <property type="nucleotide sequence ID" value="NZ_CP063458.1"/>
</dbReference>
<gene>
    <name evidence="1" type="ORF">IPV69_02770</name>
</gene>
<proteinExistence type="predicted"/>
<dbReference type="Proteomes" id="UP000593765">
    <property type="component" value="Chromosome"/>
</dbReference>
<reference evidence="1 2" key="1">
    <citation type="submission" date="2020-10" db="EMBL/GenBank/DDBJ databases">
        <title>Wide distribution of Phycisphaera-like planctomycetes from WD2101 soil group in peatlands and genome analysis of the first cultivated representative.</title>
        <authorList>
            <person name="Dedysh S.N."/>
            <person name="Beletsky A.V."/>
            <person name="Ivanova A."/>
            <person name="Kulichevskaya I.S."/>
            <person name="Suzina N.E."/>
            <person name="Philippov D.A."/>
            <person name="Rakitin A.L."/>
            <person name="Mardanov A.V."/>
            <person name="Ravin N.V."/>
        </authorList>
    </citation>
    <scope>NUCLEOTIDE SEQUENCE [LARGE SCALE GENOMIC DNA]</scope>
    <source>
        <strain evidence="1 2">M1803</strain>
    </source>
</reference>
<evidence type="ECO:0000313" key="2">
    <source>
        <dbReference type="Proteomes" id="UP000593765"/>
    </source>
</evidence>
<organism evidence="1 2">
    <name type="scientific">Humisphaera borealis</name>
    <dbReference type="NCBI Taxonomy" id="2807512"/>
    <lineage>
        <taxon>Bacteria</taxon>
        <taxon>Pseudomonadati</taxon>
        <taxon>Planctomycetota</taxon>
        <taxon>Phycisphaerae</taxon>
        <taxon>Tepidisphaerales</taxon>
        <taxon>Tepidisphaeraceae</taxon>
        <taxon>Humisphaera</taxon>
    </lineage>
</organism>